<keyword evidence="2" id="KW-1185">Reference proteome</keyword>
<name>A0A0P1GYI3_9RHOB</name>
<dbReference type="RefSeq" id="WP_058248825.1">
    <property type="nucleotide sequence ID" value="NZ_CYSE01000007.1"/>
</dbReference>
<dbReference type="InterPro" id="IPR018912">
    <property type="entry name" value="DUF2478"/>
</dbReference>
<evidence type="ECO:0000313" key="1">
    <source>
        <dbReference type="EMBL" id="CUH81263.1"/>
    </source>
</evidence>
<organism evidence="1 2">
    <name type="scientific">Tropicibacter naphthalenivorans</name>
    <dbReference type="NCBI Taxonomy" id="441103"/>
    <lineage>
        <taxon>Bacteria</taxon>
        <taxon>Pseudomonadati</taxon>
        <taxon>Pseudomonadota</taxon>
        <taxon>Alphaproteobacteria</taxon>
        <taxon>Rhodobacterales</taxon>
        <taxon>Roseobacteraceae</taxon>
        <taxon>Tropicibacter</taxon>
    </lineage>
</organism>
<dbReference type="Pfam" id="PF10649">
    <property type="entry name" value="DUF2478"/>
    <property type="match status" value="1"/>
</dbReference>
<reference evidence="1 2" key="1">
    <citation type="submission" date="2015-09" db="EMBL/GenBank/DDBJ databases">
        <authorList>
            <consortium name="Swine Surveillance"/>
        </authorList>
    </citation>
    <scope>NUCLEOTIDE SEQUENCE [LARGE SCALE GENOMIC DNA]</scope>
    <source>
        <strain evidence="1 2">CECT 7648</strain>
    </source>
</reference>
<proteinExistence type="predicted"/>
<dbReference type="OrthoDB" id="5918880at2"/>
<sequence>MTLAYVLAGKDSGTNTLFDDLAKALTAKGMRLAGTVQINTEKAAQDLCDMDVRVLPDGPMIRISQDLGGASRGCRLDPAALEQAVGLTSEAVANGADLLIVNKFGKHEAEGRGFRETIGEALALDIPVLVAVNPGNLPVFQVFSGGLETALPAELGALTTWAQSLHAEEAA</sequence>
<accession>A0A0P1GYI3</accession>
<gene>
    <name evidence="1" type="ORF">TRN7648_03392</name>
</gene>
<dbReference type="Proteomes" id="UP000054935">
    <property type="component" value="Unassembled WGS sequence"/>
</dbReference>
<dbReference type="EMBL" id="CYSE01000007">
    <property type="protein sequence ID" value="CUH81263.1"/>
    <property type="molecule type" value="Genomic_DNA"/>
</dbReference>
<evidence type="ECO:0000313" key="2">
    <source>
        <dbReference type="Proteomes" id="UP000054935"/>
    </source>
</evidence>
<protein>
    <submittedName>
        <fullName evidence="1">ABC-type molybdate transport system, ATPase component</fullName>
    </submittedName>
</protein>
<dbReference type="STRING" id="441103.TRN7648_03392"/>
<dbReference type="AlphaFoldDB" id="A0A0P1GYI3"/>